<dbReference type="Pfam" id="PF00009">
    <property type="entry name" value="GTP_EFTU"/>
    <property type="match status" value="1"/>
</dbReference>
<feature type="domain" description="Tr-type G" evidence="2">
    <location>
        <begin position="76"/>
        <end position="255"/>
    </location>
</feature>
<comment type="caution">
    <text evidence="3">The sequence shown here is derived from an EMBL/GenBank/DDBJ whole genome shotgun (WGS) entry which is preliminary data.</text>
</comment>
<dbReference type="FunFam" id="2.40.30.10:FF:000052">
    <property type="entry name" value="Selenocysteine-specific elongation factor EF-Sec"/>
    <property type="match status" value="1"/>
</dbReference>
<protein>
    <submittedName>
        <fullName evidence="3">Selenocysteine-specific elongation factor</fullName>
    </submittedName>
</protein>
<sequence>MNERSVGQLGKLDEQTVDISNRMSVLMRRNADSDTSRIDNSSAENRSLASSTQRGGGNGADTTVSSSGAKEKCGSRVSVNVGVLGHVDCGKTTLARAISSLASTAAFDKHAKAENLRANTIDLGFSSLSIDRYTIALIDCPGHASLIGAVLAASSVFDMAIIVVDAQKGVQPQTAEHLLLISILCPHHAIVVINKVDLVGNEQLESLRNQLGKVLKYFGIDAQSPVVCVSLLGDCVDESARAVIDALKSVLYEPERRLSEHFVMSVDHCFPIKGKGTVMTGTIIDGSCSLGMEVEIAALKEKRKVKGIQHWKENVKSATMGERVGVLFQDVPPKHIDRTVIFQPGALESVQFAVASVTQISHFKSKLSSRSKIHISIGFETVMANCQFLAEDDREEFEQFSSLDEHVTTVLLVFDQPVYATVGSFYMAAKLDMQRKGCRFAFYGNIKRIVHSGDEVCRFHRKHRSGCVTRIEADRTSVICASLFSKQSDMRVFLSMAVSLSTGERGTIEGPFGKSGKTRVRIPQGASEKTVAALEAGETITVELWMKKYINTNKLVSYIP</sequence>
<organism evidence="3 4">
    <name type="scientific">Toxocara canis</name>
    <name type="common">Canine roundworm</name>
    <dbReference type="NCBI Taxonomy" id="6265"/>
    <lineage>
        <taxon>Eukaryota</taxon>
        <taxon>Metazoa</taxon>
        <taxon>Ecdysozoa</taxon>
        <taxon>Nematoda</taxon>
        <taxon>Chromadorea</taxon>
        <taxon>Rhabditida</taxon>
        <taxon>Spirurina</taxon>
        <taxon>Ascaridomorpha</taxon>
        <taxon>Ascaridoidea</taxon>
        <taxon>Toxocaridae</taxon>
        <taxon>Toxocara</taxon>
    </lineage>
</organism>
<evidence type="ECO:0000256" key="1">
    <source>
        <dbReference type="SAM" id="MobiDB-lite"/>
    </source>
</evidence>
<keyword evidence="3" id="KW-0648">Protein biosynthesis</keyword>
<keyword evidence="3" id="KW-0251">Elongation factor</keyword>
<dbReference type="OMA" id="CFAIKGQ"/>
<dbReference type="NCBIfam" id="TIGR00231">
    <property type="entry name" value="small_GTP"/>
    <property type="match status" value="1"/>
</dbReference>
<dbReference type="SUPFAM" id="SSF52540">
    <property type="entry name" value="P-loop containing nucleoside triphosphate hydrolases"/>
    <property type="match status" value="1"/>
</dbReference>
<feature type="compositionally biased region" description="Polar residues" evidence="1">
    <location>
        <begin position="38"/>
        <end position="53"/>
    </location>
</feature>
<reference evidence="3 4" key="1">
    <citation type="submission" date="2014-11" db="EMBL/GenBank/DDBJ databases">
        <title>Genetic blueprint of the zoonotic pathogen Toxocara canis.</title>
        <authorList>
            <person name="Zhu X.-Q."/>
            <person name="Korhonen P.K."/>
            <person name="Cai H."/>
            <person name="Young N.D."/>
            <person name="Nejsum P."/>
            <person name="von Samson-Himmelstjerna G."/>
            <person name="Boag P.R."/>
            <person name="Tan P."/>
            <person name="Li Q."/>
            <person name="Min J."/>
            <person name="Yang Y."/>
            <person name="Wang X."/>
            <person name="Fang X."/>
            <person name="Hall R.S."/>
            <person name="Hofmann A."/>
            <person name="Sternberg P.W."/>
            <person name="Jex A.R."/>
            <person name="Gasser R.B."/>
        </authorList>
    </citation>
    <scope>NUCLEOTIDE SEQUENCE [LARGE SCALE GENOMIC DNA]</scope>
    <source>
        <strain evidence="3">PN_DK_2014</strain>
    </source>
</reference>
<name>A0A0B2UNT6_TOXCA</name>
<evidence type="ECO:0000313" key="3">
    <source>
        <dbReference type="EMBL" id="KHN72651.1"/>
    </source>
</evidence>
<dbReference type="GO" id="GO:0001514">
    <property type="term" value="P:selenocysteine incorporation"/>
    <property type="evidence" value="ECO:0007669"/>
    <property type="project" value="TreeGrafter"/>
</dbReference>
<dbReference type="InterPro" id="IPR009000">
    <property type="entry name" value="Transl_B-barrel_sf"/>
</dbReference>
<dbReference type="SUPFAM" id="SSF50447">
    <property type="entry name" value="Translation proteins"/>
    <property type="match status" value="1"/>
</dbReference>
<dbReference type="InterPro" id="IPR050055">
    <property type="entry name" value="EF-Tu_GTPase"/>
</dbReference>
<dbReference type="AlphaFoldDB" id="A0A0B2UNT6"/>
<dbReference type="PANTHER" id="PTHR43721">
    <property type="entry name" value="ELONGATION FACTOR TU-RELATED"/>
    <property type="match status" value="1"/>
</dbReference>
<dbReference type="PRINTS" id="PR00315">
    <property type="entry name" value="ELONGATNFCT"/>
</dbReference>
<dbReference type="STRING" id="6265.A0A0B2UNT6"/>
<dbReference type="Proteomes" id="UP000031036">
    <property type="component" value="Unassembled WGS sequence"/>
</dbReference>
<dbReference type="Pfam" id="PF21208">
    <property type="entry name" value="euk_SelB_III"/>
    <property type="match status" value="1"/>
</dbReference>
<dbReference type="GO" id="GO:0003746">
    <property type="term" value="F:translation elongation factor activity"/>
    <property type="evidence" value="ECO:0007669"/>
    <property type="project" value="UniProtKB-KW"/>
</dbReference>
<dbReference type="PANTHER" id="PTHR43721:SF11">
    <property type="entry name" value="SELENOCYSTEINE-SPECIFIC ELONGATION FACTOR"/>
    <property type="match status" value="1"/>
</dbReference>
<dbReference type="PROSITE" id="PS51722">
    <property type="entry name" value="G_TR_2"/>
    <property type="match status" value="1"/>
</dbReference>
<dbReference type="Gene3D" id="2.40.30.10">
    <property type="entry name" value="Translation factors"/>
    <property type="match status" value="2"/>
</dbReference>
<dbReference type="Pfam" id="PF21131">
    <property type="entry name" value="eEFSec_4th"/>
    <property type="match status" value="1"/>
</dbReference>
<evidence type="ECO:0000259" key="2">
    <source>
        <dbReference type="PROSITE" id="PS51722"/>
    </source>
</evidence>
<dbReference type="Gene3D" id="3.40.50.300">
    <property type="entry name" value="P-loop containing nucleotide triphosphate hydrolases"/>
    <property type="match status" value="1"/>
</dbReference>
<proteinExistence type="predicted"/>
<feature type="region of interest" description="Disordered" evidence="1">
    <location>
        <begin position="28"/>
        <end position="70"/>
    </location>
</feature>
<keyword evidence="4" id="KW-1185">Reference proteome</keyword>
<dbReference type="GO" id="GO:0005525">
    <property type="term" value="F:GTP binding"/>
    <property type="evidence" value="ECO:0007669"/>
    <property type="project" value="InterPro"/>
</dbReference>
<dbReference type="InterPro" id="IPR000795">
    <property type="entry name" value="T_Tr_GTP-bd_dom"/>
</dbReference>
<dbReference type="GO" id="GO:0003924">
    <property type="term" value="F:GTPase activity"/>
    <property type="evidence" value="ECO:0007669"/>
    <property type="project" value="InterPro"/>
</dbReference>
<accession>A0A0B2UNT6</accession>
<gene>
    <name evidence="3" type="primary">Eefsec</name>
    <name evidence="3" type="ORF">Tcan_13129</name>
</gene>
<dbReference type="InterPro" id="IPR005225">
    <property type="entry name" value="Small_GTP-bd"/>
</dbReference>
<dbReference type="CDD" id="cd04094">
    <property type="entry name" value="eSelB_III"/>
    <property type="match status" value="1"/>
</dbReference>
<dbReference type="EMBL" id="JPKZ01003226">
    <property type="protein sequence ID" value="KHN72651.1"/>
    <property type="molecule type" value="Genomic_DNA"/>
</dbReference>
<dbReference type="InterPro" id="IPR049394">
    <property type="entry name" value="eEFSec_C"/>
</dbReference>
<dbReference type="InterPro" id="IPR027417">
    <property type="entry name" value="P-loop_NTPase"/>
</dbReference>
<dbReference type="OrthoDB" id="2067at2759"/>
<dbReference type="InterPro" id="IPR049393">
    <property type="entry name" value="eEFSec_III"/>
</dbReference>
<evidence type="ECO:0000313" key="4">
    <source>
        <dbReference type="Proteomes" id="UP000031036"/>
    </source>
</evidence>